<reference evidence="2 3" key="1">
    <citation type="journal article" date="2020" name="Nature">
        <title>Six reference-quality genomes reveal evolution of bat adaptations.</title>
        <authorList>
            <person name="Jebb D."/>
            <person name="Huang Z."/>
            <person name="Pippel M."/>
            <person name="Hughes G.M."/>
            <person name="Lavrichenko K."/>
            <person name="Devanna P."/>
            <person name="Winkler S."/>
            <person name="Jermiin L.S."/>
            <person name="Skirmuntt E.C."/>
            <person name="Katzourakis A."/>
            <person name="Burkitt-Gray L."/>
            <person name="Ray D.A."/>
            <person name="Sullivan K.A.M."/>
            <person name="Roscito J.G."/>
            <person name="Kirilenko B.M."/>
            <person name="Davalos L.M."/>
            <person name="Corthals A.P."/>
            <person name="Power M.L."/>
            <person name="Jones G."/>
            <person name="Ransome R.D."/>
            <person name="Dechmann D.K.N."/>
            <person name="Locatelli A.G."/>
            <person name="Puechmaille S.J."/>
            <person name="Fedrigo O."/>
            <person name="Jarvis E.D."/>
            <person name="Hiller M."/>
            <person name="Vernes S.C."/>
            <person name="Myers E.W."/>
            <person name="Teeling E.C."/>
        </authorList>
    </citation>
    <scope>NUCLEOTIDE SEQUENCE [LARGE SCALE GENOMIC DNA]</scope>
    <source>
        <strain evidence="2">Bat1K_MPI-CBG_1</strain>
    </source>
</reference>
<dbReference type="EMBL" id="JABVXQ010000010">
    <property type="protein sequence ID" value="KAF6088389.1"/>
    <property type="molecule type" value="Genomic_DNA"/>
</dbReference>
<name>A0A833Z6P7_9CHIR</name>
<evidence type="ECO:0000313" key="3">
    <source>
        <dbReference type="Proteomes" id="UP000664940"/>
    </source>
</evidence>
<dbReference type="Proteomes" id="UP000664940">
    <property type="component" value="Unassembled WGS sequence"/>
</dbReference>
<proteinExistence type="predicted"/>
<protein>
    <submittedName>
        <fullName evidence="2">Uncharacterized protein</fullName>
    </submittedName>
</protein>
<accession>A0A833Z6P7</accession>
<gene>
    <name evidence="2" type="ORF">HJG60_008219</name>
</gene>
<comment type="caution">
    <text evidence="2">The sequence shown here is derived from an EMBL/GenBank/DDBJ whole genome shotgun (WGS) entry which is preliminary data.</text>
</comment>
<organism evidence="2 3">
    <name type="scientific">Phyllostomus discolor</name>
    <name type="common">pale spear-nosed bat</name>
    <dbReference type="NCBI Taxonomy" id="89673"/>
    <lineage>
        <taxon>Eukaryota</taxon>
        <taxon>Metazoa</taxon>
        <taxon>Chordata</taxon>
        <taxon>Craniata</taxon>
        <taxon>Vertebrata</taxon>
        <taxon>Euteleostomi</taxon>
        <taxon>Mammalia</taxon>
        <taxon>Eutheria</taxon>
        <taxon>Laurasiatheria</taxon>
        <taxon>Chiroptera</taxon>
        <taxon>Yangochiroptera</taxon>
        <taxon>Phyllostomidae</taxon>
        <taxon>Phyllostominae</taxon>
        <taxon>Phyllostomus</taxon>
    </lineage>
</organism>
<evidence type="ECO:0000313" key="2">
    <source>
        <dbReference type="EMBL" id="KAF6088389.1"/>
    </source>
</evidence>
<evidence type="ECO:0000256" key="1">
    <source>
        <dbReference type="SAM" id="MobiDB-lite"/>
    </source>
</evidence>
<dbReference type="AlphaFoldDB" id="A0A833Z6P7"/>
<feature type="region of interest" description="Disordered" evidence="1">
    <location>
        <begin position="1"/>
        <end position="41"/>
    </location>
</feature>
<sequence length="243" mass="26064">MLRELKEVDSWLTPSSQSWDPHPSVASGSGSRAEGGCGCPHHLPPGTGQNLETSGRFYTFWLPLETSALKGSLGCHPGPHFCQEGPGLRENLGPAHSPCWSGWVHSGLPGLRQLLLLLSSEAQAESESGQGAGAKKCKEPVYQKMPFRCQVQRPAGPSAGCVLLSSLIQLCAFAFPLSSVAMLREQRALTRWGLYCCVCTDPEQHVGLSMRVTPPHNFLSREPVQGDLSEAALLVSILPQSPG</sequence>